<protein>
    <submittedName>
        <fullName evidence="1">Uncharacterized protein</fullName>
    </submittedName>
</protein>
<gene>
    <name evidence="1" type="ORF">PITCH_A380004</name>
</gene>
<dbReference type="AlphaFoldDB" id="A0A445MZM8"/>
<reference evidence="1" key="1">
    <citation type="submission" date="2018-01" db="EMBL/GenBank/DDBJ databases">
        <authorList>
            <person name="Regsiter A."/>
            <person name="William W."/>
        </authorList>
    </citation>
    <scope>NUCLEOTIDE SEQUENCE</scope>
    <source>
        <strain evidence="1">TRIP AH-1</strain>
    </source>
</reference>
<proteinExistence type="predicted"/>
<sequence length="50" mass="6016">MTAKKIFILIGYYLSDSFLALNCHRPEDFSIFDRKCYLLCLNKKTYAKRY</sequence>
<accession>A0A445MZM8</accession>
<name>A0A445MZM8_9BACT</name>
<evidence type="ECO:0000313" key="1">
    <source>
        <dbReference type="EMBL" id="SPD74899.1"/>
    </source>
</evidence>
<organism evidence="1">
    <name type="scientific">uncultured Desulfobacterium sp</name>
    <dbReference type="NCBI Taxonomy" id="201089"/>
    <lineage>
        <taxon>Bacteria</taxon>
        <taxon>Pseudomonadati</taxon>
        <taxon>Thermodesulfobacteriota</taxon>
        <taxon>Desulfobacteria</taxon>
        <taxon>Desulfobacterales</taxon>
        <taxon>Desulfobacteriaceae</taxon>
        <taxon>Desulfobacterium</taxon>
        <taxon>environmental samples</taxon>
    </lineage>
</organism>
<dbReference type="EMBL" id="OJIN01000179">
    <property type="protein sequence ID" value="SPD74899.1"/>
    <property type="molecule type" value="Genomic_DNA"/>
</dbReference>